<dbReference type="InterPro" id="IPR036663">
    <property type="entry name" value="Fumarylacetoacetase_C_sf"/>
</dbReference>
<reference evidence="4" key="1">
    <citation type="submission" date="2016-01" db="EMBL/GenBank/DDBJ databases">
        <authorList>
            <person name="Peeters C."/>
        </authorList>
    </citation>
    <scope>NUCLEOTIDE SEQUENCE [LARGE SCALE GENOMIC DNA]</scope>
    <source>
        <strain evidence="4">LMG 29323</strain>
    </source>
</reference>
<evidence type="ECO:0000313" key="5">
    <source>
        <dbReference type="Proteomes" id="UP000054911"/>
    </source>
</evidence>
<feature type="domain" description="Fumarylacetoacetase-like C-terminal" evidence="2">
    <location>
        <begin position="62"/>
        <end position="259"/>
    </location>
</feature>
<dbReference type="Pfam" id="PF01557">
    <property type="entry name" value="FAA_hydrolase"/>
    <property type="match status" value="1"/>
</dbReference>
<dbReference type="Gene3D" id="3.90.850.10">
    <property type="entry name" value="Fumarylacetoacetase-like, C-terminal domain"/>
    <property type="match status" value="1"/>
</dbReference>
<dbReference type="SUPFAM" id="SSF56529">
    <property type="entry name" value="FAH"/>
    <property type="match status" value="1"/>
</dbReference>
<dbReference type="STRING" id="1777141.AWB80_07161"/>
<dbReference type="GO" id="GO:0018773">
    <property type="term" value="F:acetylpyruvate hydrolase activity"/>
    <property type="evidence" value="ECO:0007669"/>
    <property type="project" value="TreeGrafter"/>
</dbReference>
<keyword evidence="1" id="KW-0479">Metal-binding</keyword>
<evidence type="ECO:0000256" key="1">
    <source>
        <dbReference type="ARBA" id="ARBA00022723"/>
    </source>
</evidence>
<organism evidence="4 5">
    <name type="scientific">Caballeronia pedi</name>
    <dbReference type="NCBI Taxonomy" id="1777141"/>
    <lineage>
        <taxon>Bacteria</taxon>
        <taxon>Pseudomonadati</taxon>
        <taxon>Pseudomonadota</taxon>
        <taxon>Betaproteobacteria</taxon>
        <taxon>Burkholderiales</taxon>
        <taxon>Burkholderiaceae</taxon>
        <taxon>Caballeronia</taxon>
    </lineage>
</organism>
<gene>
    <name evidence="4" type="ORF">AWB80_07161</name>
</gene>
<dbReference type="InterPro" id="IPR018833">
    <property type="entry name" value="Rv2993c-like_N"/>
</dbReference>
<keyword evidence="5" id="KW-1185">Reference proteome</keyword>
<sequence length="269" mass="28965">MSLWIRYTHTTGKNNGRAGFGLLDEGRVIEYEGDMFASPSRTGRTFGLEDVSLTSPCVPSRIVALWNNFHALSAKLGKPLPKHPLFLIKPSTTLAGPGDTIQRPAAYDGKIVYEGELGIVIGKRCSNVSVEEAAAYVFGYTCVNDVTAADLLFEDANFAQWCRAKGYDTFGCIGPAIATGLDWENTHVVTTLDGVERQNYPLADMAFSPLEQVSRISRDMTLLPGDVIACGTSLGVGSMRDGATVEVSIEGIGRLTNHVSEVLATVEAR</sequence>
<evidence type="ECO:0000259" key="2">
    <source>
        <dbReference type="Pfam" id="PF01557"/>
    </source>
</evidence>
<feature type="domain" description="Rv2993c-like N-terminal" evidence="3">
    <location>
        <begin position="13"/>
        <end position="56"/>
    </location>
</feature>
<protein>
    <submittedName>
        <fullName evidence="4">5-oxopent-3-ene-1,2,5-tricarboxylate decarboxylase</fullName>
    </submittedName>
</protein>
<dbReference type="Proteomes" id="UP000054911">
    <property type="component" value="Unassembled WGS sequence"/>
</dbReference>
<evidence type="ECO:0000259" key="3">
    <source>
        <dbReference type="Pfam" id="PF10370"/>
    </source>
</evidence>
<name>A0A158DP57_9BURK</name>
<dbReference type="EMBL" id="FCOE02000043">
    <property type="protein sequence ID" value="SAK95986.1"/>
    <property type="molecule type" value="Genomic_DNA"/>
</dbReference>
<dbReference type="RefSeq" id="WP_061179389.1">
    <property type="nucleotide sequence ID" value="NZ_FCOE02000043.1"/>
</dbReference>
<evidence type="ECO:0000313" key="4">
    <source>
        <dbReference type="EMBL" id="SAK95986.1"/>
    </source>
</evidence>
<dbReference type="OrthoDB" id="8582489at2"/>
<dbReference type="PANTHER" id="PTHR11820">
    <property type="entry name" value="ACYLPYRUVASE"/>
    <property type="match status" value="1"/>
</dbReference>
<dbReference type="PANTHER" id="PTHR11820:SF7">
    <property type="entry name" value="ACYLPYRUVASE FAHD1, MITOCHONDRIAL"/>
    <property type="match status" value="1"/>
</dbReference>
<accession>A0A158DP57</accession>
<dbReference type="GO" id="GO:0046872">
    <property type="term" value="F:metal ion binding"/>
    <property type="evidence" value="ECO:0007669"/>
    <property type="project" value="UniProtKB-KW"/>
</dbReference>
<comment type="caution">
    <text evidence="4">The sequence shown here is derived from an EMBL/GenBank/DDBJ whole genome shotgun (WGS) entry which is preliminary data.</text>
</comment>
<dbReference type="Pfam" id="PF10370">
    <property type="entry name" value="Rv2993c-like_N"/>
    <property type="match status" value="1"/>
</dbReference>
<dbReference type="InterPro" id="IPR011234">
    <property type="entry name" value="Fumarylacetoacetase-like_C"/>
</dbReference>
<dbReference type="AlphaFoldDB" id="A0A158DP57"/>
<proteinExistence type="predicted"/>